<gene>
    <name evidence="1" type="ORF">DERP_002128</name>
</gene>
<proteinExistence type="predicted"/>
<dbReference type="Proteomes" id="UP000887458">
    <property type="component" value="Unassembled WGS sequence"/>
</dbReference>
<dbReference type="EMBL" id="NJHN03000037">
    <property type="protein sequence ID" value="KAH9421838.1"/>
    <property type="molecule type" value="Genomic_DNA"/>
</dbReference>
<sequence>MDQVGASVYNIQSIKFECLPNSDHQPFQLESDIKKIRRHNRIEPMYVCVCVFSNIAEYSMPDT</sequence>
<protein>
    <submittedName>
        <fullName evidence="1">Uncharacterized protein</fullName>
    </submittedName>
</protein>
<name>A0ABQ8JGV9_DERPT</name>
<keyword evidence="2" id="KW-1185">Reference proteome</keyword>
<evidence type="ECO:0000313" key="1">
    <source>
        <dbReference type="EMBL" id="KAH9421838.1"/>
    </source>
</evidence>
<accession>A0ABQ8JGV9</accession>
<reference evidence="1 2" key="2">
    <citation type="journal article" date="2022" name="Mol. Biol. Evol.">
        <title>Comparative Genomics Reveals Insights into the Divergent Evolution of Astigmatic Mites and Household Pest Adaptations.</title>
        <authorList>
            <person name="Xiong Q."/>
            <person name="Wan A.T."/>
            <person name="Liu X."/>
            <person name="Fung C.S."/>
            <person name="Xiao X."/>
            <person name="Malainual N."/>
            <person name="Hou J."/>
            <person name="Wang L."/>
            <person name="Wang M."/>
            <person name="Yang K.Y."/>
            <person name="Cui Y."/>
            <person name="Leung E.L."/>
            <person name="Nong W."/>
            <person name="Shin S.K."/>
            <person name="Au S.W."/>
            <person name="Jeong K.Y."/>
            <person name="Chew F.T."/>
            <person name="Hui J.H."/>
            <person name="Leung T.F."/>
            <person name="Tungtrongchitr A."/>
            <person name="Zhong N."/>
            <person name="Liu Z."/>
            <person name="Tsui S.K."/>
        </authorList>
    </citation>
    <scope>NUCLEOTIDE SEQUENCE [LARGE SCALE GENOMIC DNA]</scope>
    <source>
        <strain evidence="1">Derp</strain>
    </source>
</reference>
<organism evidence="1 2">
    <name type="scientific">Dermatophagoides pteronyssinus</name>
    <name type="common">European house dust mite</name>
    <dbReference type="NCBI Taxonomy" id="6956"/>
    <lineage>
        <taxon>Eukaryota</taxon>
        <taxon>Metazoa</taxon>
        <taxon>Ecdysozoa</taxon>
        <taxon>Arthropoda</taxon>
        <taxon>Chelicerata</taxon>
        <taxon>Arachnida</taxon>
        <taxon>Acari</taxon>
        <taxon>Acariformes</taxon>
        <taxon>Sarcoptiformes</taxon>
        <taxon>Astigmata</taxon>
        <taxon>Psoroptidia</taxon>
        <taxon>Analgoidea</taxon>
        <taxon>Pyroglyphidae</taxon>
        <taxon>Dermatophagoidinae</taxon>
        <taxon>Dermatophagoides</taxon>
    </lineage>
</organism>
<comment type="caution">
    <text evidence="1">The sequence shown here is derived from an EMBL/GenBank/DDBJ whole genome shotgun (WGS) entry which is preliminary data.</text>
</comment>
<evidence type="ECO:0000313" key="2">
    <source>
        <dbReference type="Proteomes" id="UP000887458"/>
    </source>
</evidence>
<reference evidence="1 2" key="1">
    <citation type="journal article" date="2018" name="J. Allergy Clin. Immunol.">
        <title>High-quality assembly of Dermatophagoides pteronyssinus genome and transcriptome reveals a wide range of novel allergens.</title>
        <authorList>
            <person name="Liu X.Y."/>
            <person name="Yang K.Y."/>
            <person name="Wang M.Q."/>
            <person name="Kwok J.S."/>
            <person name="Zeng X."/>
            <person name="Yang Z."/>
            <person name="Xiao X.J."/>
            <person name="Lau C.P."/>
            <person name="Li Y."/>
            <person name="Huang Z.M."/>
            <person name="Ba J.G."/>
            <person name="Yim A.K."/>
            <person name="Ouyang C.Y."/>
            <person name="Ngai S.M."/>
            <person name="Chan T.F."/>
            <person name="Leung E.L."/>
            <person name="Liu L."/>
            <person name="Liu Z.G."/>
            <person name="Tsui S.K."/>
        </authorList>
    </citation>
    <scope>NUCLEOTIDE SEQUENCE [LARGE SCALE GENOMIC DNA]</scope>
    <source>
        <strain evidence="1">Derp</strain>
    </source>
</reference>